<feature type="compositionally biased region" description="Pro residues" evidence="1">
    <location>
        <begin position="219"/>
        <end position="230"/>
    </location>
</feature>
<dbReference type="Proteomes" id="UP000283509">
    <property type="component" value="Unassembled WGS sequence"/>
</dbReference>
<feature type="compositionally biased region" description="Basic residues" evidence="1">
    <location>
        <begin position="45"/>
        <end position="54"/>
    </location>
</feature>
<reference evidence="2 3" key="2">
    <citation type="submission" date="2019-01" db="EMBL/GenBank/DDBJ databases">
        <title>The decoding of complex shrimp genome reveals the adaptation for benthos swimmer, frequently molting mechanism and breeding impact on genome.</title>
        <authorList>
            <person name="Sun Y."/>
            <person name="Gao Y."/>
            <person name="Yu Y."/>
        </authorList>
    </citation>
    <scope>NUCLEOTIDE SEQUENCE [LARGE SCALE GENOMIC DNA]</scope>
    <source>
        <tissue evidence="2">Muscle</tissue>
    </source>
</reference>
<keyword evidence="3" id="KW-1185">Reference proteome</keyword>
<name>A0A3R7LZZ2_PENVA</name>
<gene>
    <name evidence="2" type="ORF">C7M84_014013</name>
</gene>
<protein>
    <submittedName>
        <fullName evidence="2">Uncharacterized protein</fullName>
    </submittedName>
</protein>
<evidence type="ECO:0000256" key="1">
    <source>
        <dbReference type="SAM" id="MobiDB-lite"/>
    </source>
</evidence>
<comment type="caution">
    <text evidence="2">The sequence shown here is derived from an EMBL/GenBank/DDBJ whole genome shotgun (WGS) entry which is preliminary data.</text>
</comment>
<organism evidence="2 3">
    <name type="scientific">Penaeus vannamei</name>
    <name type="common">Whiteleg shrimp</name>
    <name type="synonym">Litopenaeus vannamei</name>
    <dbReference type="NCBI Taxonomy" id="6689"/>
    <lineage>
        <taxon>Eukaryota</taxon>
        <taxon>Metazoa</taxon>
        <taxon>Ecdysozoa</taxon>
        <taxon>Arthropoda</taxon>
        <taxon>Crustacea</taxon>
        <taxon>Multicrustacea</taxon>
        <taxon>Malacostraca</taxon>
        <taxon>Eumalacostraca</taxon>
        <taxon>Eucarida</taxon>
        <taxon>Decapoda</taxon>
        <taxon>Dendrobranchiata</taxon>
        <taxon>Penaeoidea</taxon>
        <taxon>Penaeidae</taxon>
        <taxon>Penaeus</taxon>
    </lineage>
</organism>
<feature type="compositionally biased region" description="Low complexity" evidence="1">
    <location>
        <begin position="388"/>
        <end position="405"/>
    </location>
</feature>
<feature type="region of interest" description="Disordered" evidence="1">
    <location>
        <begin position="1"/>
        <end position="302"/>
    </location>
</feature>
<reference evidence="2 3" key="1">
    <citation type="submission" date="2018-04" db="EMBL/GenBank/DDBJ databases">
        <authorList>
            <person name="Zhang X."/>
            <person name="Yuan J."/>
            <person name="Li F."/>
            <person name="Xiang J."/>
        </authorList>
    </citation>
    <scope>NUCLEOTIDE SEQUENCE [LARGE SCALE GENOMIC DNA]</scope>
    <source>
        <tissue evidence="2">Muscle</tissue>
    </source>
</reference>
<evidence type="ECO:0000313" key="3">
    <source>
        <dbReference type="Proteomes" id="UP000283509"/>
    </source>
</evidence>
<feature type="compositionally biased region" description="Polar residues" evidence="1">
    <location>
        <begin position="118"/>
        <end position="130"/>
    </location>
</feature>
<accession>A0A3R7LZZ2</accession>
<feature type="compositionally biased region" description="Low complexity" evidence="1">
    <location>
        <begin position="174"/>
        <end position="186"/>
    </location>
</feature>
<feature type="compositionally biased region" description="Pro residues" evidence="1">
    <location>
        <begin position="142"/>
        <end position="156"/>
    </location>
</feature>
<dbReference type="EMBL" id="QCYY01002743">
    <property type="protein sequence ID" value="ROT67881.1"/>
    <property type="molecule type" value="Genomic_DNA"/>
</dbReference>
<evidence type="ECO:0000313" key="2">
    <source>
        <dbReference type="EMBL" id="ROT67881.1"/>
    </source>
</evidence>
<feature type="compositionally biased region" description="Basic residues" evidence="1">
    <location>
        <begin position="94"/>
        <end position="103"/>
    </location>
</feature>
<dbReference type="AlphaFoldDB" id="A0A3R7LZZ2"/>
<feature type="compositionally biased region" description="Low complexity" evidence="1">
    <location>
        <begin position="251"/>
        <end position="264"/>
    </location>
</feature>
<feature type="region of interest" description="Disordered" evidence="1">
    <location>
        <begin position="431"/>
        <end position="486"/>
    </location>
</feature>
<feature type="compositionally biased region" description="Low complexity" evidence="1">
    <location>
        <begin position="271"/>
        <end position="302"/>
    </location>
</feature>
<sequence>MAPTADLFPRRCEMRPASSKSASARRSSMASLPLELHLERSPRGPARRPRRSPRLRFGAGRGFRNTPDTHLISQQQQNENQNNATLSDADTRSSRRTAQHKSQHYAALVRRPARPQLHVTSSPGLSTPPYSITHLHLSSSSSPPPPPPPPPPPSSPPHLLLLHHSPPPLPPPSSTLHLFPPHYTTPTSPPSNPHHLILSSSSTSTTPLLTSTSSSSTPPSSPPPPFPPPLLHCYPQHLTSTSNPSPPPPSHLHFISSSTLLSSSTPPPHPSSSHLHSSSTSTQPTIHLPSPTTSPSSSCYHTPHINPPHPLLPTPLLPPPPLLPSLTPFLYHFLSTRPTPSYPTYPSSPNSSPTPLLQSSHCFPVKAILPPPIPLPLPFLFLPPPSPSLTSHTRPPSLPSTSYLPPKHHTTHNPPPWAWRLMGGSQRITHHLRTPPVNGRLRPTTTPGVYDPYLERREKAKATRPNPIHKTQTKSQIIEYPRNPSS</sequence>
<feature type="compositionally biased region" description="Low complexity" evidence="1">
    <location>
        <begin position="193"/>
        <end position="218"/>
    </location>
</feature>
<feature type="compositionally biased region" description="Low complexity" evidence="1">
    <location>
        <begin position="74"/>
        <end position="83"/>
    </location>
</feature>
<proteinExistence type="predicted"/>
<feature type="compositionally biased region" description="Low complexity" evidence="1">
    <location>
        <begin position="17"/>
        <end position="31"/>
    </location>
</feature>
<feature type="region of interest" description="Disordered" evidence="1">
    <location>
        <begin position="388"/>
        <end position="409"/>
    </location>
</feature>